<dbReference type="InterPro" id="IPR006201">
    <property type="entry name" value="Neur_channel"/>
</dbReference>
<feature type="transmembrane region" description="Helical" evidence="5">
    <location>
        <begin position="433"/>
        <end position="454"/>
    </location>
</feature>
<dbReference type="InterPro" id="IPR006202">
    <property type="entry name" value="Neur_chan_lig-bd"/>
</dbReference>
<dbReference type="PROSITE" id="PS00236">
    <property type="entry name" value="NEUROTR_ION_CHANNEL"/>
    <property type="match status" value="1"/>
</dbReference>
<organism evidence="7 8">
    <name type="scientific">Octopus sinensis</name>
    <name type="common">East Asian common octopus</name>
    <dbReference type="NCBI Taxonomy" id="2607531"/>
    <lineage>
        <taxon>Eukaryota</taxon>
        <taxon>Metazoa</taxon>
        <taxon>Spiralia</taxon>
        <taxon>Lophotrochozoa</taxon>
        <taxon>Mollusca</taxon>
        <taxon>Cephalopoda</taxon>
        <taxon>Coleoidea</taxon>
        <taxon>Octopodiformes</taxon>
        <taxon>Octopoda</taxon>
        <taxon>Incirrata</taxon>
        <taxon>Octopodidae</taxon>
        <taxon>Octopus</taxon>
    </lineage>
</organism>
<keyword evidence="2 5" id="KW-0812">Transmembrane</keyword>
<accession>A0A6P7T8A3</accession>
<dbReference type="InterPro" id="IPR038050">
    <property type="entry name" value="Neuro_actylchol_rec"/>
</dbReference>
<dbReference type="GO" id="GO:0016020">
    <property type="term" value="C:membrane"/>
    <property type="evidence" value="ECO:0007669"/>
    <property type="project" value="UniProtKB-SubCell"/>
</dbReference>
<evidence type="ECO:0000313" key="7">
    <source>
        <dbReference type="Proteomes" id="UP000515154"/>
    </source>
</evidence>
<dbReference type="Gene3D" id="1.20.58.390">
    <property type="entry name" value="Neurotransmitter-gated ion-channel transmembrane domain"/>
    <property type="match status" value="1"/>
</dbReference>
<dbReference type="RefSeq" id="XP_029646610.1">
    <property type="nucleotide sequence ID" value="XM_029790750.1"/>
</dbReference>
<keyword evidence="4 5" id="KW-0472">Membrane</keyword>
<dbReference type="Proteomes" id="UP000515154">
    <property type="component" value="Linkage group LG16"/>
</dbReference>
<gene>
    <name evidence="8" type="primary">LOC115220601</name>
</gene>
<dbReference type="InterPro" id="IPR036734">
    <property type="entry name" value="Neur_chan_lig-bd_sf"/>
</dbReference>
<dbReference type="InterPro" id="IPR018000">
    <property type="entry name" value="Neurotransmitter_ion_chnl_CS"/>
</dbReference>
<comment type="subcellular location">
    <subcellularLocation>
        <location evidence="1">Membrane</location>
        <topology evidence="1">Multi-pass membrane protein</topology>
    </subcellularLocation>
</comment>
<dbReference type="InterPro" id="IPR036719">
    <property type="entry name" value="Neuro-gated_channel_TM_sf"/>
</dbReference>
<protein>
    <submittedName>
        <fullName evidence="8">Neuronal acetylcholine receptor subunit alpha-4-like</fullName>
    </submittedName>
</protein>
<reference evidence="8" key="1">
    <citation type="submission" date="2025-08" db="UniProtKB">
        <authorList>
            <consortium name="RefSeq"/>
        </authorList>
    </citation>
    <scope>IDENTIFICATION</scope>
</reference>
<dbReference type="GO" id="GO:0004888">
    <property type="term" value="F:transmembrane signaling receptor activity"/>
    <property type="evidence" value="ECO:0007669"/>
    <property type="project" value="InterPro"/>
</dbReference>
<dbReference type="PANTHER" id="PTHR18945">
    <property type="entry name" value="NEUROTRANSMITTER GATED ION CHANNEL"/>
    <property type="match status" value="1"/>
</dbReference>
<evidence type="ECO:0000256" key="4">
    <source>
        <dbReference type="ARBA" id="ARBA00023136"/>
    </source>
</evidence>
<evidence type="ECO:0000313" key="8">
    <source>
        <dbReference type="RefSeq" id="XP_029646610.1"/>
    </source>
</evidence>
<feature type="transmembrane region" description="Helical" evidence="5">
    <location>
        <begin position="296"/>
        <end position="315"/>
    </location>
</feature>
<evidence type="ECO:0000256" key="2">
    <source>
        <dbReference type="ARBA" id="ARBA00022692"/>
    </source>
</evidence>
<evidence type="ECO:0000256" key="5">
    <source>
        <dbReference type="SAM" id="Phobius"/>
    </source>
</evidence>
<dbReference type="SUPFAM" id="SSF63712">
    <property type="entry name" value="Nicotinic receptor ligand binding domain-like"/>
    <property type="match status" value="1"/>
</dbReference>
<dbReference type="CDD" id="cd18989">
    <property type="entry name" value="LGIC_ECD_cation"/>
    <property type="match status" value="1"/>
</dbReference>
<proteinExistence type="predicted"/>
<keyword evidence="3 5" id="KW-1133">Transmembrane helix</keyword>
<dbReference type="KEGG" id="osn:115220601"/>
<sequence>MVNLSKKSLTTTKIRILAKGLKFTPTPRRPNTNEIKDNIAESCIKLRLLIQKSKTTGAFKVTNQKEEEIIYLHTTAMKFIAILLLAVNVNAISEKSILRSMLLQNYTKTERPVHNDEDIVKIDVLLEMFKIIELDIQKGLLISKVVLGLSWKDIYLLWNATMKNITYISVNVDDIWYPTVSICNDMSGKFSLHEGEGATVKYDGSVSLHMDGIFQTHCTINMLKYPLDEHECNITACLGHQENIEKNMQSFSFNNLHNAAADQWEYKFAVGNITEKEIISASVTIFAKRKFMSETLTHFIFPIMLTILNLGVYLLPAESGEKVSVAITIFLANVVYLTETVKVLGTKSLVLSRYLLYLLILTLVSGFSTLISIIGCKMYVNQSSVRTNNIPEFRFKQTGSKNKIGTIDQPYDEKLNLQTTIHSKRHLYAYQKLDMVFLFGTVIFLLIYMIYVVLSL</sequence>
<dbReference type="AlphaFoldDB" id="A0A6P7T8A3"/>
<keyword evidence="7" id="KW-1185">Reference proteome</keyword>
<dbReference type="Gene3D" id="2.70.170.10">
    <property type="entry name" value="Neurotransmitter-gated ion-channel ligand-binding domain"/>
    <property type="match status" value="1"/>
</dbReference>
<evidence type="ECO:0000256" key="3">
    <source>
        <dbReference type="ARBA" id="ARBA00022989"/>
    </source>
</evidence>
<dbReference type="Pfam" id="PF02931">
    <property type="entry name" value="Neur_chan_LBD"/>
    <property type="match status" value="1"/>
</dbReference>
<name>A0A6P7T8A3_9MOLL</name>
<feature type="domain" description="Neurotransmitter-gated ion-channel ligand-binding" evidence="6">
    <location>
        <begin position="100"/>
        <end position="235"/>
    </location>
</feature>
<evidence type="ECO:0000259" key="6">
    <source>
        <dbReference type="Pfam" id="PF02931"/>
    </source>
</evidence>
<evidence type="ECO:0000256" key="1">
    <source>
        <dbReference type="ARBA" id="ARBA00004141"/>
    </source>
</evidence>
<dbReference type="GO" id="GO:0005230">
    <property type="term" value="F:extracellular ligand-gated monoatomic ion channel activity"/>
    <property type="evidence" value="ECO:0007669"/>
    <property type="project" value="InterPro"/>
</dbReference>
<dbReference type="SUPFAM" id="SSF90112">
    <property type="entry name" value="Neurotransmitter-gated ion-channel transmembrane pore"/>
    <property type="match status" value="1"/>
</dbReference>
<feature type="transmembrane region" description="Helical" evidence="5">
    <location>
        <begin position="69"/>
        <end position="92"/>
    </location>
</feature>
<feature type="transmembrane region" description="Helical" evidence="5">
    <location>
        <begin position="354"/>
        <end position="376"/>
    </location>
</feature>